<reference evidence="1" key="2">
    <citation type="journal article" date="2014" name="ISME J.">
        <title>Microbial stratification in low pH oxic and suboxic macroscopic growths along an acid mine drainage.</title>
        <authorList>
            <person name="Mendez-Garcia C."/>
            <person name="Mesa V."/>
            <person name="Sprenger R.R."/>
            <person name="Richter M."/>
            <person name="Diez M.S."/>
            <person name="Solano J."/>
            <person name="Bargiela R."/>
            <person name="Golyshina O.V."/>
            <person name="Manteca A."/>
            <person name="Ramos J.L."/>
            <person name="Gallego J.R."/>
            <person name="Llorente I."/>
            <person name="Martins Dos Santos V.A."/>
            <person name="Jensen O.N."/>
            <person name="Pelaez A.I."/>
            <person name="Sanchez J."/>
            <person name="Ferrer M."/>
        </authorList>
    </citation>
    <scope>NUCLEOTIDE SEQUENCE</scope>
</reference>
<protein>
    <submittedName>
        <fullName evidence="1">Peptidase M19 renal dipeptidase</fullName>
        <ecNumber evidence="1">3.4.13.19</ecNumber>
    </submittedName>
</protein>
<dbReference type="Pfam" id="PF01244">
    <property type="entry name" value="Peptidase_M19"/>
    <property type="match status" value="1"/>
</dbReference>
<accession>T1AGQ9</accession>
<feature type="non-terminal residue" evidence="1">
    <location>
        <position position="230"/>
    </location>
</feature>
<sequence length="230" mass="25493">KMDGSWCYSSIEEAHQQSLRQIHLYHQWRQAGHLTITDGSRKTKASNLEVLLLLEGAAGIRTVDDIHDFYTHGIRILALTWVGENQWAGGDQSGGDVTAEGLQLLTHADNLGMVHDVSHLSQRAFWTVLEKTHRPKIASHSNCRSLLPGKRHPERHLSDQQILALAKVNGVIGINLFAKFLISAGQATLEDVVRHIQHIAHLTGRTDMVGLGSDMDGGFYRPGPARGYYP</sequence>
<reference evidence="1" key="1">
    <citation type="submission" date="2013-08" db="EMBL/GenBank/DDBJ databases">
        <authorList>
            <person name="Mendez C."/>
            <person name="Richter M."/>
            <person name="Ferrer M."/>
            <person name="Sanchez J."/>
        </authorList>
    </citation>
    <scope>NUCLEOTIDE SEQUENCE</scope>
</reference>
<evidence type="ECO:0000313" key="1">
    <source>
        <dbReference type="EMBL" id="EQD56367.1"/>
    </source>
</evidence>
<feature type="non-terminal residue" evidence="1">
    <location>
        <position position="1"/>
    </location>
</feature>
<keyword evidence="1" id="KW-0645">Protease</keyword>
<dbReference type="EC" id="3.4.13.19" evidence="1"/>
<keyword evidence="1" id="KW-0224">Dipeptidase</keyword>
<dbReference type="InterPro" id="IPR008257">
    <property type="entry name" value="Pept_M19"/>
</dbReference>
<dbReference type="PANTHER" id="PTHR10443:SF12">
    <property type="entry name" value="DIPEPTIDASE"/>
    <property type="match status" value="1"/>
</dbReference>
<dbReference type="AlphaFoldDB" id="T1AGQ9"/>
<name>T1AGQ9_9ZZZZ</name>
<dbReference type="GO" id="GO:0006508">
    <property type="term" value="P:proteolysis"/>
    <property type="evidence" value="ECO:0007669"/>
    <property type="project" value="InterPro"/>
</dbReference>
<gene>
    <name evidence="1" type="ORF">B1A_11577</name>
</gene>
<dbReference type="PANTHER" id="PTHR10443">
    <property type="entry name" value="MICROSOMAL DIPEPTIDASE"/>
    <property type="match status" value="1"/>
</dbReference>
<comment type="caution">
    <text evidence="1">The sequence shown here is derived from an EMBL/GenBank/DDBJ whole genome shotgun (WGS) entry which is preliminary data.</text>
</comment>
<proteinExistence type="predicted"/>
<keyword evidence="1" id="KW-0378">Hydrolase</keyword>
<dbReference type="EMBL" id="AUZX01008299">
    <property type="protein sequence ID" value="EQD56367.1"/>
    <property type="molecule type" value="Genomic_DNA"/>
</dbReference>
<organism evidence="1">
    <name type="scientific">mine drainage metagenome</name>
    <dbReference type="NCBI Taxonomy" id="410659"/>
    <lineage>
        <taxon>unclassified sequences</taxon>
        <taxon>metagenomes</taxon>
        <taxon>ecological metagenomes</taxon>
    </lineage>
</organism>
<dbReference type="InterPro" id="IPR032466">
    <property type="entry name" value="Metal_Hydrolase"/>
</dbReference>
<dbReference type="Gene3D" id="3.20.20.140">
    <property type="entry name" value="Metal-dependent hydrolases"/>
    <property type="match status" value="1"/>
</dbReference>
<dbReference type="GO" id="GO:0070573">
    <property type="term" value="F:metallodipeptidase activity"/>
    <property type="evidence" value="ECO:0007669"/>
    <property type="project" value="InterPro"/>
</dbReference>
<dbReference type="SUPFAM" id="SSF51556">
    <property type="entry name" value="Metallo-dependent hydrolases"/>
    <property type="match status" value="1"/>
</dbReference>
<dbReference type="PROSITE" id="PS51365">
    <property type="entry name" value="RENAL_DIPEPTIDASE_2"/>
    <property type="match status" value="1"/>
</dbReference>